<dbReference type="Proteomes" id="UP000273443">
    <property type="component" value="Chromosome"/>
</dbReference>
<evidence type="ECO:0000256" key="2">
    <source>
        <dbReference type="ARBA" id="ARBA00022540"/>
    </source>
</evidence>
<dbReference type="EMBL" id="CP011055">
    <property type="protein sequence ID" value="AKA72623.1"/>
    <property type="molecule type" value="Genomic_DNA"/>
</dbReference>
<name>A0A0E3MBQ7_SACSO</name>
<dbReference type="AlphaFoldDB" id="A0A0E3MBQ7"/>
<dbReference type="Proteomes" id="UP000282269">
    <property type="component" value="Chromosome"/>
</dbReference>
<dbReference type="PATRIC" id="fig|2287.6.peg.187"/>
<reference evidence="20" key="3">
    <citation type="submission" date="2016-04" db="EMBL/GenBank/DDBJ databases">
        <authorList>
            <person name="Evans L.H."/>
            <person name="Alamgir A."/>
            <person name="Owens N."/>
            <person name="Weber N.D."/>
            <person name="Virtaneva K."/>
            <person name="Barbian K."/>
            <person name="Babar A."/>
            <person name="Rosenke K."/>
        </authorList>
    </citation>
    <scope>NUCLEOTIDE SEQUENCE</scope>
    <source>
        <strain evidence="20">P1</strain>
    </source>
</reference>
<evidence type="ECO:0000313" key="28">
    <source>
        <dbReference type="Proteomes" id="UP000273443"/>
    </source>
</evidence>
<evidence type="ECO:0000313" key="26">
    <source>
        <dbReference type="Proteomes" id="UP000269431"/>
    </source>
</evidence>
<dbReference type="EMBL" id="CP033238">
    <property type="protein sequence ID" value="AZF74994.1"/>
    <property type="molecule type" value="Genomic_DNA"/>
</dbReference>
<evidence type="ECO:0000313" key="18">
    <source>
        <dbReference type="EMBL" id="AZF82815.1"/>
    </source>
</evidence>
<evidence type="ECO:0000259" key="8">
    <source>
        <dbReference type="PROSITE" id="PS50832"/>
    </source>
</evidence>
<dbReference type="GeneID" id="44128100"/>
<evidence type="ECO:0000313" key="22">
    <source>
        <dbReference type="Proteomes" id="UP000033085"/>
    </source>
</evidence>
<evidence type="ECO:0000313" key="23">
    <source>
        <dbReference type="Proteomes" id="UP000033106"/>
    </source>
</evidence>
<dbReference type="InterPro" id="IPR018104">
    <property type="entry name" value="TIF_eIF-1A_CS"/>
</dbReference>
<dbReference type="NCBIfam" id="NF003084">
    <property type="entry name" value="PRK04012.1-3"/>
    <property type="match status" value="1"/>
</dbReference>
<dbReference type="Proteomes" id="UP000267993">
    <property type="component" value="Chromosome"/>
</dbReference>
<evidence type="ECO:0000313" key="9">
    <source>
        <dbReference type="EMBL" id="AKA72623.1"/>
    </source>
</evidence>
<evidence type="ECO:0000313" key="15">
    <source>
        <dbReference type="EMBL" id="AZF74994.1"/>
    </source>
</evidence>
<dbReference type="GO" id="GO:0003743">
    <property type="term" value="F:translation initiation factor activity"/>
    <property type="evidence" value="ECO:0007669"/>
    <property type="project" value="UniProtKB-UniRule"/>
</dbReference>
<evidence type="ECO:0000313" key="13">
    <source>
        <dbReference type="EMBL" id="AZF69754.1"/>
    </source>
</evidence>
<dbReference type="Pfam" id="PF01176">
    <property type="entry name" value="eIF-1a"/>
    <property type="match status" value="1"/>
</dbReference>
<dbReference type="InterPro" id="IPR001253">
    <property type="entry name" value="TIF_eIF-1A"/>
</dbReference>
<evidence type="ECO:0000313" key="11">
    <source>
        <dbReference type="EMBL" id="AKA78015.1"/>
    </source>
</evidence>
<reference evidence="10" key="5">
    <citation type="submission" date="2018-10" db="EMBL/GenBank/DDBJ databases">
        <authorList>
            <person name="McCarthy S."/>
            <person name="Gradnigo J."/>
            <person name="Johnson T."/>
            <person name="Payne S."/>
            <person name="Lipzen A."/>
            <person name="Schackwitz W."/>
            <person name="Martin J."/>
            <person name="Moriyama E."/>
            <person name="Blum P."/>
        </authorList>
    </citation>
    <scope>NUCLEOTIDE SEQUENCE</scope>
    <source>
        <strain evidence="9">SARC-B</strain>
        <strain evidence="10">SARC-C</strain>
        <strain evidence="11">SULA</strain>
    </source>
</reference>
<dbReference type="OrthoDB" id="2586at2157"/>
<evidence type="ECO:0000313" key="30">
    <source>
        <dbReference type="Proteomes" id="UP000278715"/>
    </source>
</evidence>
<dbReference type="Proteomes" id="UP000594632">
    <property type="component" value="Chromosome"/>
</dbReference>
<reference evidence="25 26" key="4">
    <citation type="journal article" date="2018" name="Proc. Natl. Acad. Sci. U.S.A.">
        <title>Nonmutational mechanism of inheritance in the Archaeon Sulfolobus solfataricus.</title>
        <authorList>
            <person name="Payne S."/>
            <person name="McCarthy S."/>
            <person name="Johnson T."/>
            <person name="North E."/>
            <person name="Blum P."/>
        </authorList>
    </citation>
    <scope>NUCLEOTIDE SEQUENCE [LARGE SCALE GENOMIC DNA]</scope>
    <source>
        <strain evidence="13 25">SARC-H</strain>
        <strain evidence="14 29">SARC-I</strain>
        <strain evidence="16 30">SARC-N</strain>
        <strain evidence="17 31">SARC-O</strain>
        <strain evidence="18 26">SUL120</strain>
        <strain evidence="12 27">SULG</strain>
        <strain evidence="15 28">SULM</strain>
    </source>
</reference>
<evidence type="ECO:0000313" key="32">
    <source>
        <dbReference type="Proteomes" id="UP000594632"/>
    </source>
</evidence>
<reference evidence="19 32" key="6">
    <citation type="journal article" date="2020" name="Nat. Commun.">
        <title>The structures of two archaeal type IV pili illuminate evolutionary relationships.</title>
        <authorList>
            <person name="Wang F."/>
            <person name="Baquero D.P."/>
            <person name="Su Z."/>
            <person name="Beltran L.C."/>
            <person name="Prangishvili D."/>
            <person name="Krupovic M."/>
            <person name="Egelman E.H."/>
        </authorList>
    </citation>
    <scope>NUCLEOTIDE SEQUENCE [LARGE SCALE GENOMIC DNA]</scope>
    <source>
        <strain evidence="19 32">POZ149</strain>
    </source>
</reference>
<keyword evidence="2 5" id="KW-0396">Initiation factor</keyword>
<dbReference type="EMBL" id="CP033239">
    <property type="protein sequence ID" value="AZF77601.1"/>
    <property type="molecule type" value="Genomic_DNA"/>
</dbReference>
<dbReference type="EMBL" id="CP033237">
    <property type="protein sequence ID" value="AZF72374.1"/>
    <property type="molecule type" value="Genomic_DNA"/>
</dbReference>
<evidence type="ECO:0000313" key="25">
    <source>
        <dbReference type="Proteomes" id="UP000267993"/>
    </source>
</evidence>
<evidence type="ECO:0000313" key="14">
    <source>
        <dbReference type="EMBL" id="AZF72374.1"/>
    </source>
</evidence>
<dbReference type="NCBIfam" id="TIGR00523">
    <property type="entry name" value="eIF-1A"/>
    <property type="match status" value="1"/>
</dbReference>
<dbReference type="Proteomes" id="UP000278715">
    <property type="component" value="Chromosome"/>
</dbReference>
<dbReference type="GO" id="GO:0003723">
    <property type="term" value="F:RNA binding"/>
    <property type="evidence" value="ECO:0007669"/>
    <property type="project" value="InterPro"/>
</dbReference>
<dbReference type="CDD" id="cd05793">
    <property type="entry name" value="S1_IF1A"/>
    <property type="match status" value="1"/>
</dbReference>
<dbReference type="Proteomes" id="UP000076770">
    <property type="component" value="Chromosome i"/>
</dbReference>
<reference evidence="21 22" key="1">
    <citation type="journal article" date="2015" name="Genome Announc.">
        <title>Complete Genome Sequence of Sulfolobus solfataricus Strain 98/2 and Evolved Derivatives.</title>
        <authorList>
            <person name="McCarthy S."/>
            <person name="Gradnigo J."/>
            <person name="Johnson T."/>
            <person name="Payne S."/>
            <person name="Lipzen A."/>
            <person name="Martin J."/>
            <person name="Schackwitz W."/>
            <person name="Moriyama E."/>
            <person name="Blum P."/>
        </authorList>
    </citation>
    <scope>NUCLEOTIDE SEQUENCE [LARGE SCALE GENOMIC DNA]</scope>
    <source>
        <strain evidence="21">98/2 SULC</strain>
        <strain evidence="9">SARC-B</strain>
        <strain evidence="10">SARC-C</strain>
        <strain evidence="11 23">SULA</strain>
        <strain evidence="22">SULB</strain>
    </source>
</reference>
<dbReference type="EMBL" id="CP033241">
    <property type="protein sequence ID" value="AZF82815.1"/>
    <property type="molecule type" value="Genomic_DNA"/>
</dbReference>
<dbReference type="SMR" id="A0A0E3MBQ7"/>
<dbReference type="EMBL" id="LT549890">
    <property type="protein sequence ID" value="SAI86060.1"/>
    <property type="molecule type" value="Genomic_DNA"/>
</dbReference>
<evidence type="ECO:0000313" key="21">
    <source>
        <dbReference type="Proteomes" id="UP000033057"/>
    </source>
</evidence>
<dbReference type="PANTHER" id="PTHR21668">
    <property type="entry name" value="EIF-1A"/>
    <property type="match status" value="1"/>
</dbReference>
<dbReference type="RefSeq" id="WP_009989464.1">
    <property type="nucleotide sequence ID" value="NZ_CP011055.2"/>
</dbReference>
<reference evidence="24" key="2">
    <citation type="submission" date="2016-04" db="EMBL/GenBank/DDBJ databases">
        <authorList>
            <person name="Shah S.A."/>
            <person name="Garrett R.A."/>
        </authorList>
    </citation>
    <scope>NUCLEOTIDE SEQUENCE [LARGE SCALE GENOMIC DNA]</scope>
    <source>
        <strain evidence="24">ATCC 35091 / DSM 1616 / JCM 8930 / NBRC 15331 / P1</strain>
    </source>
</reference>
<accession>A0A0E3MBQ7</accession>
<keyword evidence="3 5" id="KW-0648">Protein biosynthesis</keyword>
<dbReference type="EMBL" id="CP033240">
    <property type="protein sequence ID" value="AZF80209.1"/>
    <property type="molecule type" value="Genomic_DNA"/>
</dbReference>
<dbReference type="GeneID" id="1453853"/>
<sequence>MPKKDRAQEAPSRDVPRPEEGQTICVVKKMLGGDHLIVLCMDGKERLARIPGKIRKKMWMREGDVVLVGIWDFQPNRCDILYKYGNDEIKRLVNENIISREVIDQLRG</sequence>
<dbReference type="SUPFAM" id="SSF50249">
    <property type="entry name" value="Nucleic acid-binding proteins"/>
    <property type="match status" value="1"/>
</dbReference>
<comment type="similarity">
    <text evidence="1 5 6">Belongs to the eIF-1A family.</text>
</comment>
<dbReference type="EMBL" id="CP011057">
    <property type="protein sequence ID" value="AKA78015.1"/>
    <property type="molecule type" value="Genomic_DNA"/>
</dbReference>
<evidence type="ECO:0000256" key="7">
    <source>
        <dbReference type="RuleBase" id="RU004365"/>
    </source>
</evidence>
<evidence type="ECO:0000256" key="5">
    <source>
        <dbReference type="HAMAP-Rule" id="MF_00216"/>
    </source>
</evidence>
<evidence type="ECO:0000313" key="16">
    <source>
        <dbReference type="EMBL" id="AZF77601.1"/>
    </source>
</evidence>
<dbReference type="Proteomes" id="UP000033057">
    <property type="component" value="Chromosome"/>
</dbReference>
<dbReference type="InterPro" id="IPR006196">
    <property type="entry name" value="RNA-binding_domain_S1_IF1"/>
</dbReference>
<dbReference type="PROSITE" id="PS50832">
    <property type="entry name" value="S1_IF1_TYPE"/>
    <property type="match status" value="1"/>
</dbReference>
<dbReference type="NCBIfam" id="NF003085">
    <property type="entry name" value="PRK04012.1-5"/>
    <property type="match status" value="1"/>
</dbReference>
<comment type="function">
    <text evidence="4 5 7">Seems to be required for maximal rate of protein biosynthesis. Enhances ribosome dissociation into subunits and stabilizes the binding of the initiator Met-tRNA(I) to 40 S ribosomal subunits.</text>
</comment>
<evidence type="ECO:0000313" key="29">
    <source>
        <dbReference type="Proteomes" id="UP000275843"/>
    </source>
</evidence>
<evidence type="ECO:0000313" key="27">
    <source>
        <dbReference type="Proteomes" id="UP000273194"/>
    </source>
</evidence>
<evidence type="ECO:0000256" key="6">
    <source>
        <dbReference type="RuleBase" id="RU004364"/>
    </source>
</evidence>
<dbReference type="InterPro" id="IPR012340">
    <property type="entry name" value="NA-bd_OB-fold"/>
</dbReference>
<proteinExistence type="inferred from homology"/>
<dbReference type="KEGG" id="ssof:SULC_0179"/>
<evidence type="ECO:0000313" key="17">
    <source>
        <dbReference type="EMBL" id="AZF80209.1"/>
    </source>
</evidence>
<dbReference type="Proteomes" id="UP000275843">
    <property type="component" value="Chromosome"/>
</dbReference>
<dbReference type="KEGG" id="ssol:SULB_0180"/>
<evidence type="ECO:0000256" key="4">
    <source>
        <dbReference type="ARBA" id="ARBA00025502"/>
    </source>
</evidence>
<dbReference type="SMART" id="SM00652">
    <property type="entry name" value="eIF1a"/>
    <property type="match status" value="1"/>
</dbReference>
<dbReference type="EMBL" id="CP050869">
    <property type="protein sequence ID" value="QPG49640.1"/>
    <property type="molecule type" value="Genomic_DNA"/>
</dbReference>
<dbReference type="KEGG" id="ssoa:SULA_0179"/>
<dbReference type="HAMAP" id="MF_00216">
    <property type="entry name" value="aIF_1A"/>
    <property type="match status" value="1"/>
</dbReference>
<dbReference type="PROSITE" id="PS01262">
    <property type="entry name" value="IF1A"/>
    <property type="match status" value="1"/>
</dbReference>
<evidence type="ECO:0000313" key="31">
    <source>
        <dbReference type="Proteomes" id="UP000282269"/>
    </source>
</evidence>
<dbReference type="Proteomes" id="UP000033085">
    <property type="component" value="Chromosome"/>
</dbReference>
<dbReference type="Gene3D" id="2.40.50.140">
    <property type="entry name" value="Nucleic acid-binding proteins"/>
    <property type="match status" value="1"/>
</dbReference>
<dbReference type="EMBL" id="CP011056">
    <property type="protein sequence ID" value="AKA75322.1"/>
    <property type="molecule type" value="Genomic_DNA"/>
</dbReference>
<dbReference type="Proteomes" id="UP000273194">
    <property type="component" value="Chromosome"/>
</dbReference>
<evidence type="ECO:0000313" key="24">
    <source>
        <dbReference type="Proteomes" id="UP000076770"/>
    </source>
</evidence>
<dbReference type="Proteomes" id="UP000033106">
    <property type="component" value="Chromosome"/>
</dbReference>
<evidence type="ECO:0000256" key="3">
    <source>
        <dbReference type="ARBA" id="ARBA00022917"/>
    </source>
</evidence>
<dbReference type="EMBL" id="CP033235">
    <property type="protein sequence ID" value="AZF67134.1"/>
    <property type="molecule type" value="Genomic_DNA"/>
</dbReference>
<evidence type="ECO:0000256" key="1">
    <source>
        <dbReference type="ARBA" id="ARBA00007392"/>
    </source>
</evidence>
<evidence type="ECO:0000313" key="10">
    <source>
        <dbReference type="EMBL" id="AKA75322.1"/>
    </source>
</evidence>
<evidence type="ECO:0000313" key="12">
    <source>
        <dbReference type="EMBL" id="AZF67134.1"/>
    </source>
</evidence>
<feature type="domain" description="S1-like" evidence="8">
    <location>
        <begin position="11"/>
        <end position="85"/>
    </location>
</feature>
<evidence type="ECO:0000313" key="19">
    <source>
        <dbReference type="EMBL" id="QPG49640.1"/>
    </source>
</evidence>
<protein>
    <recommendedName>
        <fullName evidence="5">Translation initiation factor 1A</fullName>
        <shortName evidence="5">aIF-1A</shortName>
    </recommendedName>
</protein>
<gene>
    <name evidence="5" type="primary">eif1a</name>
    <name evidence="19" type="ORF">HFC64_07240</name>
    <name evidence="20" type="ORF">SSOP1_2506</name>
    <name evidence="11" type="ORF">SULA_0179</name>
    <name evidence="9" type="ORF">SULB_0180</name>
    <name evidence="10" type="ORF">SULC_0179</name>
    <name evidence="12" type="ORF">SULG_00910</name>
    <name evidence="13" type="ORF">SULH_00910</name>
    <name evidence="14" type="ORF">SULI_00910</name>
    <name evidence="15" type="ORF">SULM_00910</name>
    <name evidence="16" type="ORF">SULN_00910</name>
    <name evidence="17" type="ORF">SULO_00920</name>
    <name evidence="18" type="ORF">SULZ_00920</name>
</gene>
<dbReference type="OMA" id="WRYTRTE"/>
<dbReference type="NCBIfam" id="NF003082">
    <property type="entry name" value="PRK04012.1-1"/>
    <property type="match status" value="1"/>
</dbReference>
<organism evidence="10 21">
    <name type="scientific">Saccharolobus solfataricus</name>
    <name type="common">Sulfolobus solfataricus</name>
    <dbReference type="NCBI Taxonomy" id="2287"/>
    <lineage>
        <taxon>Archaea</taxon>
        <taxon>Thermoproteota</taxon>
        <taxon>Thermoprotei</taxon>
        <taxon>Sulfolobales</taxon>
        <taxon>Sulfolobaceae</taxon>
        <taxon>Saccharolobus</taxon>
    </lineage>
</organism>
<dbReference type="EMBL" id="CP033236">
    <property type="protein sequence ID" value="AZF69754.1"/>
    <property type="molecule type" value="Genomic_DNA"/>
</dbReference>
<dbReference type="Proteomes" id="UP000269431">
    <property type="component" value="Chromosome"/>
</dbReference>
<evidence type="ECO:0000313" key="20">
    <source>
        <dbReference type="EMBL" id="SAI86060.1"/>
    </source>
</evidence>